<dbReference type="FunFam" id="1.20.5.170:FF:000040">
    <property type="entry name" value="Nuclear pore glycoprotein p62"/>
    <property type="match status" value="1"/>
</dbReference>
<feature type="compositionally biased region" description="Polar residues" evidence="14">
    <location>
        <begin position="218"/>
        <end position="227"/>
    </location>
</feature>
<reference evidence="17" key="1">
    <citation type="submission" date="2019-04" db="EMBL/GenBank/DDBJ databases">
        <title>Friends and foes A comparative genomics studyof 23 Aspergillus species from section Flavi.</title>
        <authorList>
            <consortium name="DOE Joint Genome Institute"/>
            <person name="Kjaerbolling I."/>
            <person name="Vesth T."/>
            <person name="Frisvad J.C."/>
            <person name="Nybo J.L."/>
            <person name="Theobald S."/>
            <person name="Kildgaard S."/>
            <person name="Isbrandt T."/>
            <person name="Kuo A."/>
            <person name="Sato A."/>
            <person name="Lyhne E.K."/>
            <person name="Kogle M.E."/>
            <person name="Wiebenga A."/>
            <person name="Kun R.S."/>
            <person name="Lubbers R.J."/>
            <person name="Makela M.R."/>
            <person name="Barry K."/>
            <person name="Chovatia M."/>
            <person name="Clum A."/>
            <person name="Daum C."/>
            <person name="Haridas S."/>
            <person name="He G."/>
            <person name="LaButti K."/>
            <person name="Lipzen A."/>
            <person name="Mondo S."/>
            <person name="Riley R."/>
            <person name="Salamov A."/>
            <person name="Simmons B.A."/>
            <person name="Magnuson J.K."/>
            <person name="Henrissat B."/>
            <person name="Mortensen U.H."/>
            <person name="Larsen T.O."/>
            <person name="Devries R.P."/>
            <person name="Grigoriev I.V."/>
            <person name="Machida M."/>
            <person name="Baker S.E."/>
            <person name="Andersen M.R."/>
        </authorList>
    </citation>
    <scope>NUCLEOTIDE SEQUENCE [LARGE SCALE GENOMIC DNA]</scope>
    <source>
        <strain evidence="17">CBS 553.77</strain>
    </source>
</reference>
<evidence type="ECO:0000256" key="6">
    <source>
        <dbReference type="ARBA" id="ARBA00022816"/>
    </source>
</evidence>
<feature type="compositionally biased region" description="Polar residues" evidence="14">
    <location>
        <begin position="186"/>
        <end position="196"/>
    </location>
</feature>
<accession>A0A5N6Z2Y3</accession>
<keyword evidence="6" id="KW-0509">mRNA transport</keyword>
<organism evidence="16 17">
    <name type="scientific">Aspergillus coremiiformis</name>
    <dbReference type="NCBI Taxonomy" id="138285"/>
    <lineage>
        <taxon>Eukaryota</taxon>
        <taxon>Fungi</taxon>
        <taxon>Dikarya</taxon>
        <taxon>Ascomycota</taxon>
        <taxon>Pezizomycotina</taxon>
        <taxon>Eurotiomycetes</taxon>
        <taxon>Eurotiomycetidae</taxon>
        <taxon>Eurotiales</taxon>
        <taxon>Aspergillaceae</taxon>
        <taxon>Aspergillus</taxon>
        <taxon>Aspergillus subgen. Circumdati</taxon>
    </lineage>
</organism>
<evidence type="ECO:0000256" key="3">
    <source>
        <dbReference type="ARBA" id="ARBA00004620"/>
    </source>
</evidence>
<feature type="compositionally biased region" description="Low complexity" evidence="14">
    <location>
        <begin position="252"/>
        <end position="284"/>
    </location>
</feature>
<evidence type="ECO:0000259" key="15">
    <source>
        <dbReference type="Pfam" id="PF05064"/>
    </source>
</evidence>
<dbReference type="Proteomes" id="UP000327118">
    <property type="component" value="Unassembled WGS sequence"/>
</dbReference>
<proteinExistence type="inferred from homology"/>
<dbReference type="InterPro" id="IPR026010">
    <property type="entry name" value="NSP1/NUP62"/>
</dbReference>
<dbReference type="GO" id="GO:0044613">
    <property type="term" value="C:nuclear pore central transport channel"/>
    <property type="evidence" value="ECO:0007669"/>
    <property type="project" value="TreeGrafter"/>
</dbReference>
<dbReference type="GO" id="GO:0017056">
    <property type="term" value="F:structural constituent of nuclear pore"/>
    <property type="evidence" value="ECO:0007669"/>
    <property type="project" value="InterPro"/>
</dbReference>
<name>A0A5N6Z2Y3_9EURO</name>
<dbReference type="PANTHER" id="PTHR12084:SF0">
    <property type="entry name" value="NUCLEAR PORE GLYCOPROTEIN P62"/>
    <property type="match status" value="1"/>
</dbReference>
<feature type="compositionally biased region" description="Low complexity" evidence="14">
    <location>
        <begin position="306"/>
        <end position="352"/>
    </location>
</feature>
<keyword evidence="7" id="KW-0653">Protein transport</keyword>
<feature type="compositionally biased region" description="Low complexity" evidence="14">
    <location>
        <begin position="362"/>
        <end position="382"/>
    </location>
</feature>
<dbReference type="GO" id="GO:0051028">
    <property type="term" value="P:mRNA transport"/>
    <property type="evidence" value="ECO:0007669"/>
    <property type="project" value="UniProtKB-KW"/>
</dbReference>
<evidence type="ECO:0000313" key="17">
    <source>
        <dbReference type="Proteomes" id="UP000327118"/>
    </source>
</evidence>
<feature type="compositionally biased region" description="Low complexity" evidence="14">
    <location>
        <begin position="228"/>
        <end position="237"/>
    </location>
</feature>
<evidence type="ECO:0000313" key="16">
    <source>
        <dbReference type="EMBL" id="KAE8351453.1"/>
    </source>
</evidence>
<comment type="similarity">
    <text evidence="4">Belongs to the nucleoporin NSP1/NUP62 family.</text>
</comment>
<dbReference type="InterPro" id="IPR025574">
    <property type="entry name" value="Nucleoporin_FG_rpt"/>
</dbReference>
<evidence type="ECO:0000256" key="8">
    <source>
        <dbReference type="ARBA" id="ARBA00023010"/>
    </source>
</evidence>
<evidence type="ECO:0000256" key="11">
    <source>
        <dbReference type="ARBA" id="ARBA00068864"/>
    </source>
</evidence>
<gene>
    <name evidence="16" type="ORF">BDV28DRAFT_137060</name>
</gene>
<keyword evidence="10" id="KW-0539">Nucleus</keyword>
<evidence type="ECO:0000256" key="14">
    <source>
        <dbReference type="SAM" id="MobiDB-lite"/>
    </source>
</evidence>
<dbReference type="OrthoDB" id="344345at2759"/>
<dbReference type="Pfam" id="PF13634">
    <property type="entry name" value="Nucleoporin_FG"/>
    <property type="match status" value="3"/>
</dbReference>
<dbReference type="EMBL" id="ML739170">
    <property type="protein sequence ID" value="KAE8351453.1"/>
    <property type="molecule type" value="Genomic_DNA"/>
</dbReference>
<evidence type="ECO:0000256" key="13">
    <source>
        <dbReference type="ARBA" id="ARBA00081079"/>
    </source>
</evidence>
<keyword evidence="8" id="KW-0811">Translocation</keyword>
<feature type="region of interest" description="Disordered" evidence="14">
    <location>
        <begin position="1"/>
        <end position="432"/>
    </location>
</feature>
<evidence type="ECO:0000256" key="1">
    <source>
        <dbReference type="ARBA" id="ARBA00004335"/>
    </source>
</evidence>
<protein>
    <recommendedName>
        <fullName evidence="11">Nucleoporin NSP1</fullName>
    </recommendedName>
    <alternativeName>
        <fullName evidence="12">Nuclear pore protein NSP1</fullName>
    </alternativeName>
    <alternativeName>
        <fullName evidence="13">Nucleoskeletal-like protein</fullName>
    </alternativeName>
</protein>
<dbReference type="InterPro" id="IPR007758">
    <property type="entry name" value="Nucleoporin_NSP1_C"/>
</dbReference>
<feature type="compositionally biased region" description="Low complexity" evidence="14">
    <location>
        <begin position="20"/>
        <end position="57"/>
    </location>
</feature>
<evidence type="ECO:0000256" key="5">
    <source>
        <dbReference type="ARBA" id="ARBA00022448"/>
    </source>
</evidence>
<dbReference type="PANTHER" id="PTHR12084">
    <property type="entry name" value="NUCLEAR PORE GLYCOPROTEIN P62-RELATED"/>
    <property type="match status" value="1"/>
</dbReference>
<dbReference type="GO" id="GO:0005543">
    <property type="term" value="F:phospholipid binding"/>
    <property type="evidence" value="ECO:0007669"/>
    <property type="project" value="TreeGrafter"/>
</dbReference>
<evidence type="ECO:0000256" key="4">
    <source>
        <dbReference type="ARBA" id="ARBA00005911"/>
    </source>
</evidence>
<feature type="compositionally biased region" description="Polar residues" evidence="14">
    <location>
        <begin position="70"/>
        <end position="118"/>
    </location>
</feature>
<evidence type="ECO:0000256" key="7">
    <source>
        <dbReference type="ARBA" id="ARBA00022927"/>
    </source>
</evidence>
<dbReference type="GO" id="GO:0031965">
    <property type="term" value="C:nuclear membrane"/>
    <property type="evidence" value="ECO:0007669"/>
    <property type="project" value="UniProtKB-SubCell"/>
</dbReference>
<keyword evidence="17" id="KW-1185">Reference proteome</keyword>
<evidence type="ECO:0000256" key="2">
    <source>
        <dbReference type="ARBA" id="ARBA00004567"/>
    </source>
</evidence>
<dbReference type="AlphaFoldDB" id="A0A5N6Z2Y3"/>
<feature type="compositionally biased region" description="Low complexity" evidence="14">
    <location>
        <begin position="421"/>
        <end position="432"/>
    </location>
</feature>
<keyword evidence="5" id="KW-0813">Transport</keyword>
<sequence>MSSNLFSFGAPASNGGSPFGTAGNSNTGSSSGTLFGNVGASTSGSSSPSLFGSAAATGGQGSALFGGESAATSNSSTPSFSFGTQNKPAGTTQTPSLFGSGSQTPKSNEPPSSGQTPTGGIFGNATKPVGSLFGNATSTPGQPGGSLFANNASTTPAGPPPQGGTTGQAQSLFGQTAPKPGGLFGNMNTTSSSATPQLFGGASQPQAQTQASGGGLFASNTQTTQQKSLFGSTPTTSTGGGLFGNANKPAESTTPTTNANTASKPLFPAAATPSAGGTPGAQTPSLFQKPAASTDSATKPTFSLGATATSAQPSTTQATSSATPQKSLFPAVGGATSSAATSTTPAAAPGGSLFSGLGGAKSTGTAAPSTTATAAQPAAPTGGLFGNQPAGTAAPLQPSTIPTTNSSQPSLTPSAPVPSVATGTAGTPATSTAATGAAALGASTAGPTPPAQSRLKNKTMDEIITRWATDLTKYQKDFREQAEKVAEWDRMLVENGTKVQKLYGSTVDAERATQEVERQLASVEGQQEELGSWLDRYEREVDEMMSKQVGPGESLQGPDQERERTYKLAEKLSERLDEMGKDLSSMIEEVNGASATLSKTNKADEPISQIVRILNSHLSQLQVIDQGTSELQNKVSAAQKAGQSLSSRFGYGFNSSGMGNSTAADDFYRSYMGRR</sequence>
<feature type="compositionally biased region" description="Polar residues" evidence="14">
    <location>
        <begin position="397"/>
        <end position="413"/>
    </location>
</feature>
<comment type="subcellular location">
    <subcellularLocation>
        <location evidence="1">Nucleus membrane</location>
        <topology evidence="1">Peripheral membrane protein</topology>
        <orientation evidence="1">Cytoplasmic side</orientation>
    </subcellularLocation>
    <subcellularLocation>
        <location evidence="3">Nucleus membrane</location>
        <topology evidence="3">Peripheral membrane protein</topology>
        <orientation evidence="3">Nucleoplasmic side</orientation>
    </subcellularLocation>
    <subcellularLocation>
        <location evidence="2">Nucleus</location>
        <location evidence="2">Nuclear pore complex</location>
    </subcellularLocation>
</comment>
<evidence type="ECO:0000256" key="9">
    <source>
        <dbReference type="ARBA" id="ARBA00023132"/>
    </source>
</evidence>
<dbReference type="GO" id="GO:0006606">
    <property type="term" value="P:protein import into nucleus"/>
    <property type="evidence" value="ECO:0007669"/>
    <property type="project" value="TreeGrafter"/>
</dbReference>
<keyword evidence="9" id="KW-0906">Nuclear pore complex</keyword>
<dbReference type="Gene3D" id="1.20.5.170">
    <property type="match status" value="1"/>
</dbReference>
<evidence type="ECO:0000256" key="10">
    <source>
        <dbReference type="ARBA" id="ARBA00023242"/>
    </source>
</evidence>
<dbReference type="Pfam" id="PF05064">
    <property type="entry name" value="Nsp1_C"/>
    <property type="match status" value="1"/>
</dbReference>
<feature type="domain" description="Nucleoporin NSP1-like C-terminal" evidence="15">
    <location>
        <begin position="447"/>
        <end position="550"/>
    </location>
</feature>
<feature type="compositionally biased region" description="Polar residues" evidence="14">
    <location>
        <begin position="291"/>
        <end position="301"/>
    </location>
</feature>
<dbReference type="GO" id="GO:0006405">
    <property type="term" value="P:RNA export from nucleus"/>
    <property type="evidence" value="ECO:0007669"/>
    <property type="project" value="TreeGrafter"/>
</dbReference>
<evidence type="ECO:0000256" key="12">
    <source>
        <dbReference type="ARBA" id="ARBA00078941"/>
    </source>
</evidence>